<dbReference type="InterPro" id="IPR046769">
    <property type="entry name" value="DOCKER_Lobe_A"/>
</dbReference>
<evidence type="ECO:0000256" key="2">
    <source>
        <dbReference type="ARBA" id="ARBA00022658"/>
    </source>
</evidence>
<comment type="similarity">
    <text evidence="3">Belongs to the DOCK family.</text>
</comment>
<dbReference type="InterPro" id="IPR035892">
    <property type="entry name" value="C2_domain_sf"/>
</dbReference>
<keyword evidence="1" id="KW-0597">Phosphoprotein</keyword>
<dbReference type="Pfam" id="PF14429">
    <property type="entry name" value="DOCK-C2"/>
    <property type="match status" value="1"/>
</dbReference>
<dbReference type="WBParaSite" id="ACAC_0000045701-mRNA-1">
    <property type="protein sequence ID" value="ACAC_0000045701-mRNA-1"/>
    <property type="gene ID" value="ACAC_0000045701"/>
</dbReference>
<dbReference type="STRING" id="6313.A0A158P616"/>
<reference evidence="6" key="1">
    <citation type="submission" date="2012-09" db="EMBL/GenBank/DDBJ databases">
        <authorList>
            <person name="Martin A.A."/>
        </authorList>
    </citation>
    <scope>NUCLEOTIDE SEQUENCE</scope>
</reference>
<evidence type="ECO:0000256" key="1">
    <source>
        <dbReference type="ARBA" id="ARBA00022553"/>
    </source>
</evidence>
<dbReference type="Proteomes" id="UP000035642">
    <property type="component" value="Unassembled WGS sequence"/>
</dbReference>
<dbReference type="GO" id="GO:0005085">
    <property type="term" value="F:guanyl-nucleotide exchange factor activity"/>
    <property type="evidence" value="ECO:0007669"/>
    <property type="project" value="UniProtKB-KW"/>
</dbReference>
<dbReference type="InterPro" id="IPR043161">
    <property type="entry name" value="DOCK_C_lobe_A"/>
</dbReference>
<dbReference type="InterPro" id="IPR016024">
    <property type="entry name" value="ARM-type_fold"/>
</dbReference>
<dbReference type="GO" id="GO:0007520">
    <property type="term" value="P:myoblast fusion"/>
    <property type="evidence" value="ECO:0007669"/>
    <property type="project" value="TreeGrafter"/>
</dbReference>
<dbReference type="Gene3D" id="1.25.40.410">
    <property type="match status" value="1"/>
</dbReference>
<dbReference type="InterPro" id="IPR056372">
    <property type="entry name" value="TPR_DOCK"/>
</dbReference>
<dbReference type="GO" id="GO:0005886">
    <property type="term" value="C:plasma membrane"/>
    <property type="evidence" value="ECO:0007669"/>
    <property type="project" value="TreeGrafter"/>
</dbReference>
<reference evidence="7" key="2">
    <citation type="submission" date="2016-04" db="UniProtKB">
        <authorList>
            <consortium name="WormBaseParasite"/>
        </authorList>
    </citation>
    <scope>IDENTIFICATION</scope>
</reference>
<protein>
    <submittedName>
        <fullName evidence="7">C2 DOCK-type domain-containing protein</fullName>
    </submittedName>
</protein>
<dbReference type="Pfam" id="PF23554">
    <property type="entry name" value="TPR_DOCK"/>
    <property type="match status" value="2"/>
</dbReference>
<dbReference type="InterPro" id="IPR043162">
    <property type="entry name" value="DOCK_C_lobe_C"/>
</dbReference>
<dbReference type="GO" id="GO:0005737">
    <property type="term" value="C:cytoplasm"/>
    <property type="evidence" value="ECO:0007669"/>
    <property type="project" value="TreeGrafter"/>
</dbReference>
<name>A0A158P616_ANGCA</name>
<keyword evidence="6" id="KW-1185">Reference proteome</keyword>
<evidence type="ECO:0000259" key="4">
    <source>
        <dbReference type="PROSITE" id="PS51650"/>
    </source>
</evidence>
<proteinExistence type="inferred from homology"/>
<dbReference type="PROSITE" id="PS51650">
    <property type="entry name" value="C2_DOCK"/>
    <property type="match status" value="1"/>
</dbReference>
<dbReference type="Gene3D" id="1.20.58.740">
    <property type="match status" value="1"/>
</dbReference>
<dbReference type="InterPro" id="IPR026791">
    <property type="entry name" value="DOCK"/>
</dbReference>
<dbReference type="GO" id="GO:0007264">
    <property type="term" value="P:small GTPase-mediated signal transduction"/>
    <property type="evidence" value="ECO:0007669"/>
    <property type="project" value="InterPro"/>
</dbReference>
<dbReference type="Gene3D" id="2.60.40.150">
    <property type="entry name" value="C2 domain"/>
    <property type="match status" value="1"/>
</dbReference>
<organism evidence="6 7">
    <name type="scientific">Angiostrongylus cantonensis</name>
    <name type="common">Rat lungworm</name>
    <dbReference type="NCBI Taxonomy" id="6313"/>
    <lineage>
        <taxon>Eukaryota</taxon>
        <taxon>Metazoa</taxon>
        <taxon>Ecdysozoa</taxon>
        <taxon>Nematoda</taxon>
        <taxon>Chromadorea</taxon>
        <taxon>Rhabditida</taxon>
        <taxon>Rhabditina</taxon>
        <taxon>Rhabditomorpha</taxon>
        <taxon>Strongyloidea</taxon>
        <taxon>Metastrongylidae</taxon>
        <taxon>Angiostrongylus</taxon>
    </lineage>
</organism>
<dbReference type="GO" id="GO:0016477">
    <property type="term" value="P:cell migration"/>
    <property type="evidence" value="ECO:0007669"/>
    <property type="project" value="TreeGrafter"/>
</dbReference>
<dbReference type="GO" id="GO:0031267">
    <property type="term" value="F:small GTPase binding"/>
    <property type="evidence" value="ECO:0007669"/>
    <property type="project" value="TreeGrafter"/>
</dbReference>
<evidence type="ECO:0000256" key="3">
    <source>
        <dbReference type="PROSITE-ProRule" id="PRU00983"/>
    </source>
</evidence>
<dbReference type="PROSITE" id="PS51651">
    <property type="entry name" value="DOCKER"/>
    <property type="match status" value="1"/>
</dbReference>
<dbReference type="PANTHER" id="PTHR45653:SF10">
    <property type="entry name" value="MYOBLAST CITY, ISOFORM B"/>
    <property type="match status" value="1"/>
</dbReference>
<dbReference type="SUPFAM" id="SSF48371">
    <property type="entry name" value="ARM repeat"/>
    <property type="match status" value="1"/>
</dbReference>
<dbReference type="PANTHER" id="PTHR45653">
    <property type="entry name" value="DEDICATOR OF CYTOKINESIS"/>
    <property type="match status" value="1"/>
</dbReference>
<keyword evidence="2" id="KW-0344">Guanine-nucleotide releasing factor</keyword>
<dbReference type="InterPro" id="IPR027357">
    <property type="entry name" value="DOCKER_dom"/>
</dbReference>
<feature type="domain" description="C2 DOCK-type" evidence="4">
    <location>
        <begin position="292"/>
        <end position="474"/>
    </location>
</feature>
<dbReference type="InterPro" id="IPR027007">
    <property type="entry name" value="C2_DOCK-type_domain"/>
</dbReference>
<evidence type="ECO:0000313" key="6">
    <source>
        <dbReference type="Proteomes" id="UP000035642"/>
    </source>
</evidence>
<evidence type="ECO:0000313" key="7">
    <source>
        <dbReference type="WBParaSite" id="ACAC_0000045701-mRNA-1"/>
    </source>
</evidence>
<dbReference type="Pfam" id="PF06920">
    <property type="entry name" value="DHR-2_Lobe_A"/>
    <property type="match status" value="1"/>
</dbReference>
<feature type="domain" description="DOCKER" evidence="5">
    <location>
        <begin position="1045"/>
        <end position="1458"/>
    </location>
</feature>
<accession>A0A158P616</accession>
<evidence type="ECO:0000259" key="5">
    <source>
        <dbReference type="PROSITE" id="PS51651"/>
    </source>
</evidence>
<dbReference type="CDD" id="cd11684">
    <property type="entry name" value="DHR2_DOCK"/>
    <property type="match status" value="1"/>
</dbReference>
<sequence length="1512" mass="174612">LNLEHKQYSFSYVVVTSCLLLGGVPVEELNSLRVQLARKIDRGNILNVTIRDERGFAFDPDKISFLQTYVERVAIDAAVPNLFLSHLISFCLLLRVQCIELQMKCNCEVSMVLYDLESKRHVSDCRALSHVISTFFVFQDFTQGDIGRRVVLITRVAHIAPLEHSSSTLKRNQEPLTFLLVLLRSYVLVFAYDFFDVSPVFSNPQPSHDAKDKVIFLNKDQNFDQSLKYLHTTGKVPKGNTSSDDAKILVSTQVFTNTLSELRLKRPYLFTRNPPTIVKRCDYAEPASGDVRNELYVNLMYGEFSGKSSDRNIEARLHLVNGSGHIVQDSFEILRSNAVKLSSDYESFVYVHEDKPFWFENVKIRLPENISEDLHLRLTFYSRKPYDKGKPQKGPFALAHIRLMCKSVLVPDGDHELLVYKIESSHYDDNNAGYLPLPQTKRVLRDLGNTINKPHSSVFSLSEKSVVAINTFTCSTLLTQNEHILSVLAWRSVPNLSTSLNVLAAPFGDIQDEMVRFLCALFDALFELWEEREQLELPVFDVIVTLLKLTDEQRYSWSVELLKKYLDRFPFCNAALKLMRCLNHYIASASTDNNERTRNALKVMGHIFRVVIQSKKSSNSFCDDPSYGSSFRSHLDGVLDSLVHLMGEARERMTVQNTALKHLSTIVAPICASGSYEPPELCKFFVRVINAFGKNIVARERLGLVSQLIDTQLFELHSCRLILLPHCIDLILVQLDPDTNDEREFPDRAVECAAIISNLLERLFPAKHGTDEELNFIINATYRPLVFAMVNIGQHHSTNDEIRARFFSLILALLNKMSAQIFGNYIENRYLLFFFYQENFLEICSVNVRFRYFSNEREGFYSDVWQEYMLTAVCFVTQPSLQSSNEWLHDDADARVQLRKAAARDLRSMWFRLQPLQKMAYIPRLVGAFLKVALVEDDETREATIPIFFDMMQSNSDETRTFSDELITQLDSLVDQDRGTRAFQEQFTMILTNQSDKELWEGGGRDLIDRVDRLLGHLFEYRLVRETSDCMENAMSRTVQLLRYYEKYKHHHLYITYVYKLYDLHMLYNNQIEAARTLMLHANTLSWEDTELDESLVSRRLNRHCAVERQLKDSLLCEAADLFAEGEMWEDAIKILKELLPVYETTYVDYDKLASLMVRIAELYRKIDRENRAFFYYYLVAFYGKGFPSYLNGISFVFRSDKLERHADFMQRMQQIYGGAEAIMSMDDCTHLKNSPGRFMQVFNIDPISTLCPFEDIHVNPSIKDYYRHYNIRDFEYSRIEERKDTKWTTVRDSELMRTWIVKRTVVTYERLPGILRSTQIISTSPPMYVSPLRRSVDQMQQKNTELMETALLVLLDRVHAVKKLSGEILGVVRPAVMGGVTTKYQFDVDESFIFSRLLLSLSRYVLILNIVPVEILEFCLYAHGARVEITKQFHDHLVEGFLEHRQYVEDKFGRTVITKSSLYTFICSSTGTLNLRSRGAAIGSTMLSMLTTSRKSSSQATRNNISSSSNL</sequence>